<evidence type="ECO:0000313" key="4">
    <source>
        <dbReference type="Proteomes" id="UP001597011"/>
    </source>
</evidence>
<sequence>MKNRLLFGLLILIAITSMAQSSKVKVSYNDKAIGLDIKSQKNIIAKEYIFPNRIHEIYLDTISNYMTLKLRKLSKNGKILSTTGDILVFDLNNKQVKWDKKVDFSQGNIHQYGTIITQYVGNKLINLNNNTGEHNWDIKNDLYYVDPIKKIGIGYQYKGLAGNIHTLEAINLTNGNALWEKELNRTFGWNKIIKLNDSTLLIASSGLHSINLNNGSGWDYTTVTGKKDYTETIAKNITGVTLGILTGTYVTSSGPNVVRDVVSNIIIDSSTIYVASKESISNIYKHNGEIAWTNPLPEDATSKSSIFIKDSLLYMVNYGYAYWGNKKIDFGVPFIMGVNKNTGEQIFYNTISEKNEPISDFKTHHDTLVISFKNKLSTYSLRDGSEINSKIFDTDNLGELKYFIGNHIYIKDNNNSFSQLITLDSTNYFIQTSNRKALMLDLNLTITKQFDFDDLYYSYGTINKCLLLAKDDQTIILDETNQEMARLDLSYNSVIVGNTFYDFKDNSLFVVNLDDLFGAKPNP</sequence>
<dbReference type="SUPFAM" id="SSF50998">
    <property type="entry name" value="Quinoprotein alcohol dehydrogenase-like"/>
    <property type="match status" value="2"/>
</dbReference>
<keyword evidence="1" id="KW-0732">Signal</keyword>
<dbReference type="Pfam" id="PF13360">
    <property type="entry name" value="PQQ_2"/>
    <property type="match status" value="1"/>
</dbReference>
<name>A0ABW3BRS5_9FLAO</name>
<evidence type="ECO:0000259" key="2">
    <source>
        <dbReference type="Pfam" id="PF13360"/>
    </source>
</evidence>
<dbReference type="InterPro" id="IPR011047">
    <property type="entry name" value="Quinoprotein_ADH-like_sf"/>
</dbReference>
<keyword evidence="4" id="KW-1185">Reference proteome</keyword>
<gene>
    <name evidence="3" type="ORF">ACFQ0I_05525</name>
</gene>
<dbReference type="Proteomes" id="UP001597011">
    <property type="component" value="Unassembled WGS sequence"/>
</dbReference>
<comment type="caution">
    <text evidence="3">The sequence shown here is derived from an EMBL/GenBank/DDBJ whole genome shotgun (WGS) entry which is preliminary data.</text>
</comment>
<dbReference type="RefSeq" id="WP_379940191.1">
    <property type="nucleotide sequence ID" value="NZ_JBHTIB010000008.1"/>
</dbReference>
<accession>A0ABW3BRS5</accession>
<feature type="chain" id="PRO_5047069126" evidence="1">
    <location>
        <begin position="20"/>
        <end position="523"/>
    </location>
</feature>
<dbReference type="EMBL" id="JBHTIB010000008">
    <property type="protein sequence ID" value="MFD0835214.1"/>
    <property type="molecule type" value="Genomic_DNA"/>
</dbReference>
<feature type="domain" description="Pyrrolo-quinoline quinone repeat" evidence="2">
    <location>
        <begin position="75"/>
        <end position="294"/>
    </location>
</feature>
<feature type="signal peptide" evidence="1">
    <location>
        <begin position="1"/>
        <end position="19"/>
    </location>
</feature>
<dbReference type="InterPro" id="IPR002372">
    <property type="entry name" value="PQQ_rpt_dom"/>
</dbReference>
<dbReference type="InterPro" id="IPR015943">
    <property type="entry name" value="WD40/YVTN_repeat-like_dom_sf"/>
</dbReference>
<reference evidence="4" key="1">
    <citation type="journal article" date="2019" name="Int. J. Syst. Evol. Microbiol.">
        <title>The Global Catalogue of Microorganisms (GCM) 10K type strain sequencing project: providing services to taxonomists for standard genome sequencing and annotation.</title>
        <authorList>
            <consortium name="The Broad Institute Genomics Platform"/>
            <consortium name="The Broad Institute Genome Sequencing Center for Infectious Disease"/>
            <person name="Wu L."/>
            <person name="Ma J."/>
        </authorList>
    </citation>
    <scope>NUCLEOTIDE SEQUENCE [LARGE SCALE GENOMIC DNA]</scope>
    <source>
        <strain evidence="4">CCUG 60529</strain>
    </source>
</reference>
<dbReference type="Gene3D" id="2.130.10.10">
    <property type="entry name" value="YVTN repeat-like/Quinoprotein amine dehydrogenase"/>
    <property type="match status" value="1"/>
</dbReference>
<organism evidence="3 4">
    <name type="scientific">Mariniflexile aquimaris</name>
    <dbReference type="NCBI Taxonomy" id="881009"/>
    <lineage>
        <taxon>Bacteria</taxon>
        <taxon>Pseudomonadati</taxon>
        <taxon>Bacteroidota</taxon>
        <taxon>Flavobacteriia</taxon>
        <taxon>Flavobacteriales</taxon>
        <taxon>Flavobacteriaceae</taxon>
        <taxon>Mariniflexile</taxon>
    </lineage>
</organism>
<proteinExistence type="predicted"/>
<evidence type="ECO:0000256" key="1">
    <source>
        <dbReference type="SAM" id="SignalP"/>
    </source>
</evidence>
<evidence type="ECO:0000313" key="3">
    <source>
        <dbReference type="EMBL" id="MFD0835214.1"/>
    </source>
</evidence>
<protein>
    <submittedName>
        <fullName evidence="3">PQQ-binding-like beta-propeller repeat protein</fullName>
    </submittedName>
</protein>